<dbReference type="InterPro" id="IPR002065">
    <property type="entry name" value="TPX"/>
</dbReference>
<evidence type="ECO:0000259" key="9">
    <source>
        <dbReference type="PROSITE" id="PS51352"/>
    </source>
</evidence>
<evidence type="ECO:0000256" key="3">
    <source>
        <dbReference type="ARBA" id="ARBA00022862"/>
    </source>
</evidence>
<comment type="catalytic activity">
    <reaction evidence="7 8">
        <text>a hydroperoxide + [thioredoxin]-dithiol = an alcohol + [thioredoxin]-disulfide + H2O</text>
        <dbReference type="Rhea" id="RHEA:62620"/>
        <dbReference type="Rhea" id="RHEA-COMP:10698"/>
        <dbReference type="Rhea" id="RHEA-COMP:10700"/>
        <dbReference type="ChEBI" id="CHEBI:15377"/>
        <dbReference type="ChEBI" id="CHEBI:29950"/>
        <dbReference type="ChEBI" id="CHEBI:30879"/>
        <dbReference type="ChEBI" id="CHEBI:35924"/>
        <dbReference type="ChEBI" id="CHEBI:50058"/>
        <dbReference type="EC" id="1.11.1.24"/>
    </reaction>
</comment>
<dbReference type="HAMAP" id="MF_00269">
    <property type="entry name" value="Tpx"/>
    <property type="match status" value="1"/>
</dbReference>
<dbReference type="PROSITE" id="PS01265">
    <property type="entry name" value="TPX"/>
    <property type="match status" value="1"/>
</dbReference>
<protein>
    <recommendedName>
        <fullName evidence="8">Thiol peroxidase</fullName>
        <shortName evidence="8">Tpx</shortName>
        <ecNumber evidence="8">1.11.1.24</ecNumber>
    </recommendedName>
    <alternativeName>
        <fullName evidence="8">Peroxiredoxin tpx</fullName>
        <shortName evidence="8">Prx</shortName>
    </alternativeName>
    <alternativeName>
        <fullName evidence="8">Thioredoxin peroxidase</fullName>
    </alternativeName>
    <alternativeName>
        <fullName evidence="8">Thioredoxin-dependent peroxiredoxin</fullName>
    </alternativeName>
</protein>
<evidence type="ECO:0000313" key="10">
    <source>
        <dbReference type="EMBL" id="PWC16330.1"/>
    </source>
</evidence>
<dbReference type="InterPro" id="IPR013740">
    <property type="entry name" value="Redoxin"/>
</dbReference>
<keyword evidence="2 8" id="KW-0575">Peroxidase</keyword>
<dbReference type="RefSeq" id="WP_136166232.1">
    <property type="nucleotide sequence ID" value="NZ_KZ819077.1"/>
</dbReference>
<dbReference type="GO" id="GO:0034599">
    <property type="term" value="P:cellular response to oxidative stress"/>
    <property type="evidence" value="ECO:0007669"/>
    <property type="project" value="UniProtKB-ARBA"/>
</dbReference>
<evidence type="ECO:0000256" key="2">
    <source>
        <dbReference type="ARBA" id="ARBA00022559"/>
    </source>
</evidence>
<dbReference type="AlphaFoldDB" id="A0A2U1U3V8"/>
<evidence type="ECO:0000256" key="4">
    <source>
        <dbReference type="ARBA" id="ARBA00023002"/>
    </source>
</evidence>
<feature type="disulfide bond" description="Redox-active" evidence="8">
    <location>
        <begin position="61"/>
        <end position="95"/>
    </location>
</feature>
<evidence type="ECO:0000256" key="7">
    <source>
        <dbReference type="ARBA" id="ARBA00049091"/>
    </source>
</evidence>
<accession>A0A2U1U3V8</accession>
<dbReference type="EC" id="1.11.1.24" evidence="8"/>
<sequence length="167" mass="17705">MSQNVHFQGNPVPLAGTFPAKGDKAKAFTLVAKDLSDVSLSNYAGKRKILNIFPSIDTGVCAASVRKFNQLASELDNTAVLCISADLPFAQARFCGAEGLNNVVVLSTLRGAEFKENYGVAVADGALQGLTARAVVILDEHDNVLHSELVNEITTEPDYDAALAVLK</sequence>
<dbReference type="InterPro" id="IPR036249">
    <property type="entry name" value="Thioredoxin-like_sf"/>
</dbReference>
<keyword evidence="5 8" id="KW-1015">Disulfide bond</keyword>
<dbReference type="GO" id="GO:0008379">
    <property type="term" value="F:thioredoxin peroxidase activity"/>
    <property type="evidence" value="ECO:0007669"/>
    <property type="project" value="UniProtKB-UniRule"/>
</dbReference>
<keyword evidence="4 8" id="KW-0560">Oxidoreductase</keyword>
<evidence type="ECO:0000256" key="6">
    <source>
        <dbReference type="ARBA" id="ARBA00023284"/>
    </source>
</evidence>
<evidence type="ECO:0000256" key="1">
    <source>
        <dbReference type="ARBA" id="ARBA00011738"/>
    </source>
</evidence>
<proteinExistence type="inferred from homology"/>
<dbReference type="InterPro" id="IPR050455">
    <property type="entry name" value="Tpx_Peroxidase_subfamily"/>
</dbReference>
<comment type="miscellaneous">
    <text evidence="8">The active site is a conserved redox-active cysteine residue, the peroxidatic cysteine (C(P)), which makes the nucleophilic attack on the peroxide substrate. The peroxide oxidizes the C(P)-SH to cysteine sulfenic acid (C(P)-SOH), which then reacts with another cysteine residue, the resolving cysteine (C(R)), to form a disulfide bridge. The disulfide is subsequently reduced by an appropriate electron donor to complete the catalytic cycle. In this atypical 2-Cys peroxiredoxin, C(R) is present in the same subunit to form an intramolecular disulfide. The disulfide is subsequently reduced by thioredoxin.</text>
</comment>
<dbReference type="InterPro" id="IPR013766">
    <property type="entry name" value="Thioredoxin_domain"/>
</dbReference>
<dbReference type="CDD" id="cd03014">
    <property type="entry name" value="PRX_Atyp2cys"/>
    <property type="match status" value="1"/>
</dbReference>
<feature type="active site" description="Cysteine sulfenic acid (-SOH) intermediate" evidence="8">
    <location>
        <position position="61"/>
    </location>
</feature>
<gene>
    <name evidence="8" type="primary">tpx</name>
    <name evidence="10" type="ORF">DDT56_09625</name>
</gene>
<dbReference type="PANTHER" id="PTHR43110">
    <property type="entry name" value="THIOL PEROXIDASE"/>
    <property type="match status" value="1"/>
</dbReference>
<comment type="subunit">
    <text evidence="1 8">Homodimer.</text>
</comment>
<reference evidence="10 11" key="1">
    <citation type="submission" date="2018-04" db="EMBL/GenBank/DDBJ databases">
        <title>Brenneria corticis sp.nov.</title>
        <authorList>
            <person name="Li Y."/>
        </authorList>
    </citation>
    <scope>NUCLEOTIDE SEQUENCE [LARGE SCALE GENOMIC DNA]</scope>
    <source>
        <strain evidence="10 11">CFCC 11842</strain>
    </source>
</reference>
<dbReference type="NCBIfam" id="NF001808">
    <property type="entry name" value="PRK00522.1"/>
    <property type="match status" value="1"/>
</dbReference>
<feature type="domain" description="Thioredoxin" evidence="9">
    <location>
        <begin position="19"/>
        <end position="167"/>
    </location>
</feature>
<dbReference type="FunFam" id="3.40.30.10:FF:000056">
    <property type="entry name" value="Thiol peroxidase"/>
    <property type="match status" value="1"/>
</dbReference>
<comment type="function">
    <text evidence="8">Thiol-specific peroxidase that catalyzes the reduction of hydrogen peroxide and organic hydroperoxides to water and alcohols, respectively. Plays a role in cell protection against oxidative stress by detoxifying peroxides.</text>
</comment>
<dbReference type="Gene3D" id="3.40.30.10">
    <property type="entry name" value="Glutaredoxin"/>
    <property type="match status" value="1"/>
</dbReference>
<evidence type="ECO:0000313" key="11">
    <source>
        <dbReference type="Proteomes" id="UP000296159"/>
    </source>
</evidence>
<keyword evidence="11" id="KW-1185">Reference proteome</keyword>
<dbReference type="InterPro" id="IPR018219">
    <property type="entry name" value="Tpx_CS"/>
</dbReference>
<dbReference type="Proteomes" id="UP000296159">
    <property type="component" value="Unassembled WGS sequence"/>
</dbReference>
<dbReference type="Pfam" id="PF08534">
    <property type="entry name" value="Redoxin"/>
    <property type="match status" value="1"/>
</dbReference>
<dbReference type="SUPFAM" id="SSF52833">
    <property type="entry name" value="Thioredoxin-like"/>
    <property type="match status" value="1"/>
</dbReference>
<dbReference type="PANTHER" id="PTHR43110:SF1">
    <property type="entry name" value="THIOL PEROXIDASE"/>
    <property type="match status" value="1"/>
</dbReference>
<dbReference type="PROSITE" id="PS51352">
    <property type="entry name" value="THIOREDOXIN_2"/>
    <property type="match status" value="1"/>
</dbReference>
<comment type="caution">
    <text evidence="10">The sequence shown here is derived from an EMBL/GenBank/DDBJ whole genome shotgun (WGS) entry which is preliminary data.</text>
</comment>
<dbReference type="EMBL" id="QDKH01000009">
    <property type="protein sequence ID" value="PWC16330.1"/>
    <property type="molecule type" value="Genomic_DNA"/>
</dbReference>
<keyword evidence="6 8" id="KW-0676">Redox-active center</keyword>
<evidence type="ECO:0000256" key="5">
    <source>
        <dbReference type="ARBA" id="ARBA00023157"/>
    </source>
</evidence>
<evidence type="ECO:0000256" key="8">
    <source>
        <dbReference type="HAMAP-Rule" id="MF_00269"/>
    </source>
</evidence>
<comment type="similarity">
    <text evidence="8">Belongs to the peroxiredoxin family. Tpx subfamily.</text>
</comment>
<keyword evidence="3 8" id="KW-0049">Antioxidant</keyword>
<name>A0A2U1U3V8_9GAMM</name>
<organism evidence="10 11">
    <name type="scientific">Brenneria corticis</name>
    <dbReference type="NCBI Taxonomy" id="2173106"/>
    <lineage>
        <taxon>Bacteria</taxon>
        <taxon>Pseudomonadati</taxon>
        <taxon>Pseudomonadota</taxon>
        <taxon>Gammaproteobacteria</taxon>
        <taxon>Enterobacterales</taxon>
        <taxon>Pectobacteriaceae</taxon>
        <taxon>Brenneria</taxon>
    </lineage>
</organism>